<evidence type="ECO:0000256" key="2">
    <source>
        <dbReference type="SAM" id="Phobius"/>
    </source>
</evidence>
<keyword evidence="2" id="KW-0472">Membrane</keyword>
<feature type="compositionally biased region" description="Low complexity" evidence="1">
    <location>
        <begin position="169"/>
        <end position="285"/>
    </location>
</feature>
<feature type="transmembrane region" description="Helical" evidence="2">
    <location>
        <begin position="68"/>
        <end position="90"/>
    </location>
</feature>
<protein>
    <submittedName>
        <fullName evidence="3">DUF5336 domain-containing protein</fullName>
    </submittedName>
</protein>
<dbReference type="RefSeq" id="WP_420163973.1">
    <property type="nucleotide sequence ID" value="NZ_JBDLNV010000003.1"/>
</dbReference>
<feature type="region of interest" description="Disordered" evidence="1">
    <location>
        <begin position="1"/>
        <end position="21"/>
    </location>
</feature>
<feature type="transmembrane region" description="Helical" evidence="2">
    <location>
        <begin position="123"/>
        <end position="152"/>
    </location>
</feature>
<comment type="caution">
    <text evidence="3">The sequence shown here is derived from an EMBL/GenBank/DDBJ whole genome shotgun (WGS) entry which is preliminary data.</text>
</comment>
<accession>A0ABW9FCW9</accession>
<dbReference type="Proteomes" id="UP001629745">
    <property type="component" value="Unassembled WGS sequence"/>
</dbReference>
<organism evidence="3 4">
    <name type="scientific">Rhodococcus parequi</name>
    <dbReference type="NCBI Taxonomy" id="3137122"/>
    <lineage>
        <taxon>Bacteria</taxon>
        <taxon>Bacillati</taxon>
        <taxon>Actinomycetota</taxon>
        <taxon>Actinomycetes</taxon>
        <taxon>Mycobacteriales</taxon>
        <taxon>Nocardiaceae</taxon>
        <taxon>Rhodococcus</taxon>
    </lineage>
</organism>
<evidence type="ECO:0000313" key="3">
    <source>
        <dbReference type="EMBL" id="MFM1723395.1"/>
    </source>
</evidence>
<reference evidence="3 4" key="1">
    <citation type="submission" date="2023-11" db="EMBL/GenBank/DDBJ databases">
        <authorList>
            <person name="Val-Calvo J."/>
            <person name="Scortti M."/>
            <person name="Vazquez-Boland J."/>
        </authorList>
    </citation>
    <scope>NUCLEOTIDE SEQUENCE [LARGE SCALE GENOMIC DNA]</scope>
    <source>
        <strain evidence="3 4">PAM 2766</strain>
    </source>
</reference>
<proteinExistence type="predicted"/>
<dbReference type="EMBL" id="JBDLNV010000003">
    <property type="protein sequence ID" value="MFM1723395.1"/>
    <property type="molecule type" value="Genomic_DNA"/>
</dbReference>
<feature type="region of interest" description="Disordered" evidence="1">
    <location>
        <begin position="156"/>
        <end position="303"/>
    </location>
</feature>
<gene>
    <name evidence="3" type="ORF">ABEU20_001961</name>
</gene>
<feature type="transmembrane region" description="Helical" evidence="2">
    <location>
        <begin position="27"/>
        <end position="48"/>
    </location>
</feature>
<evidence type="ECO:0000256" key="1">
    <source>
        <dbReference type="SAM" id="MobiDB-lite"/>
    </source>
</evidence>
<sequence>MTYSDAGSGYGQPSPTSGESGSRGLSFYLGLGVAALGVVNFLLGFAPYLDSPGSAMMYGVTLNAFEPLSNGAVPLVFLLLGGLLSGISLLPKQHYEGPAAAAAAAGFFAAFAIMLNLPGNSQLAGGGIAVLVLGFVQTVLAVAVFLFAAGIVNEPTSRPSRTHAHPAAYGHPQGYAPQQGYGAPQGYGSSQGYAPPQGYGQQGYPQAPGYPQPQQQYGYPQSQAPQPTAGYGQFQAGQPYQAQQPTQQMSQQQASQPRQPEATESTPSTHSAPSTHSDSTPDDAAGAPTQAFGARSDDRDDDK</sequence>
<keyword evidence="4" id="KW-1185">Reference proteome</keyword>
<keyword evidence="2" id="KW-1133">Transmembrane helix</keyword>
<feature type="transmembrane region" description="Helical" evidence="2">
    <location>
        <begin position="97"/>
        <end position="117"/>
    </location>
</feature>
<name>A0ABW9FCW9_9NOCA</name>
<feature type="compositionally biased region" description="Polar residues" evidence="1">
    <location>
        <begin position="1"/>
        <end position="20"/>
    </location>
</feature>
<keyword evidence="2" id="KW-0812">Transmembrane</keyword>
<dbReference type="InterPro" id="IPR035166">
    <property type="entry name" value="DUF5336"/>
</dbReference>
<evidence type="ECO:0000313" key="4">
    <source>
        <dbReference type="Proteomes" id="UP001629745"/>
    </source>
</evidence>
<dbReference type="Pfam" id="PF17270">
    <property type="entry name" value="DUF5336"/>
    <property type="match status" value="1"/>
</dbReference>